<dbReference type="Proteomes" id="UP000766629">
    <property type="component" value="Unassembled WGS sequence"/>
</dbReference>
<keyword evidence="3" id="KW-1185">Reference proteome</keyword>
<dbReference type="PANTHER" id="PTHR48207">
    <property type="entry name" value="SUCCINATE--HYDROXYMETHYLGLUTARATE COA-TRANSFERASE"/>
    <property type="match status" value="1"/>
</dbReference>
<proteinExistence type="predicted"/>
<organism evidence="2 3">
    <name type="scientific">Leisingera daeponensis</name>
    <dbReference type="NCBI Taxonomy" id="405746"/>
    <lineage>
        <taxon>Bacteria</taxon>
        <taxon>Pseudomonadati</taxon>
        <taxon>Pseudomonadota</taxon>
        <taxon>Alphaproteobacteria</taxon>
        <taxon>Rhodobacterales</taxon>
        <taxon>Roseobacteraceae</taxon>
        <taxon>Leisingera</taxon>
    </lineage>
</organism>
<dbReference type="InterPro" id="IPR003673">
    <property type="entry name" value="CoA-Trfase_fam_III"/>
</dbReference>
<evidence type="ECO:0000313" key="3">
    <source>
        <dbReference type="Proteomes" id="UP000766629"/>
    </source>
</evidence>
<dbReference type="RefSeq" id="WP_222508922.1">
    <property type="nucleotide sequence ID" value="NZ_JAHVJA010000007.1"/>
</dbReference>
<dbReference type="Pfam" id="PF02515">
    <property type="entry name" value="CoA_transf_3"/>
    <property type="match status" value="1"/>
</dbReference>
<dbReference type="InterPro" id="IPR044855">
    <property type="entry name" value="CoA-Trfase_III_dom3_sf"/>
</dbReference>
<comment type="caution">
    <text evidence="2">The sequence shown here is derived from an EMBL/GenBank/DDBJ whole genome shotgun (WGS) entry which is preliminary data.</text>
</comment>
<evidence type="ECO:0000313" key="2">
    <source>
        <dbReference type="EMBL" id="MBY6140748.1"/>
    </source>
</evidence>
<dbReference type="GO" id="GO:0016740">
    <property type="term" value="F:transferase activity"/>
    <property type="evidence" value="ECO:0007669"/>
    <property type="project" value="UniProtKB-KW"/>
</dbReference>
<sequence>MRPFEGARVLDLTHVYAGRFAAFQLAVSGQGRRTDAAMADAALMLQNSGTAQAFATGKGPRPHGNQDPGLAGYVGYQTTDGTLMIGACTNRQMAVLMRAAGHPAEAAAVEATPRADIAARRAWDAGVLTEVLKIPGAAEWEPC</sequence>
<dbReference type="InterPro" id="IPR050483">
    <property type="entry name" value="CoA-transferase_III_domain"/>
</dbReference>
<gene>
    <name evidence="2" type="ORF">KUV26_15010</name>
</gene>
<dbReference type="Gene3D" id="3.30.1540.10">
    <property type="entry name" value="formyl-coa transferase, domain 3"/>
    <property type="match status" value="1"/>
</dbReference>
<dbReference type="SUPFAM" id="SSF89796">
    <property type="entry name" value="CoA-transferase family III (CaiB/BaiF)"/>
    <property type="match status" value="1"/>
</dbReference>
<dbReference type="EMBL" id="JAHVJA010000007">
    <property type="protein sequence ID" value="MBY6140748.1"/>
    <property type="molecule type" value="Genomic_DNA"/>
</dbReference>
<evidence type="ECO:0000256" key="1">
    <source>
        <dbReference type="ARBA" id="ARBA00022679"/>
    </source>
</evidence>
<reference evidence="2 3" key="1">
    <citation type="submission" date="2021-06" db="EMBL/GenBank/DDBJ databases">
        <title>50 bacteria genomes isolated from Dapeng, Shenzhen, China.</title>
        <authorList>
            <person name="Zheng W."/>
            <person name="Yu S."/>
            <person name="Huang Y."/>
        </authorList>
    </citation>
    <scope>NUCLEOTIDE SEQUENCE [LARGE SCALE GENOMIC DNA]</scope>
    <source>
        <strain evidence="2 3">DP1N14-2</strain>
    </source>
</reference>
<protein>
    <submittedName>
        <fullName evidence="2">CoA transferase</fullName>
    </submittedName>
</protein>
<dbReference type="Gene3D" id="3.40.50.10540">
    <property type="entry name" value="Crotonobetainyl-coa:carnitine coa-transferase, domain 1"/>
    <property type="match status" value="1"/>
</dbReference>
<dbReference type="PANTHER" id="PTHR48207:SF3">
    <property type="entry name" value="SUCCINATE--HYDROXYMETHYLGLUTARATE COA-TRANSFERASE"/>
    <property type="match status" value="1"/>
</dbReference>
<keyword evidence="1 2" id="KW-0808">Transferase</keyword>
<dbReference type="InterPro" id="IPR023606">
    <property type="entry name" value="CoA-Trfase_III_dom_1_sf"/>
</dbReference>
<accession>A0ABS7NHQ5</accession>
<name>A0ABS7NHQ5_9RHOB</name>